<accession>A0A9D4DE03</accession>
<dbReference type="Gene3D" id="2.10.70.10">
    <property type="entry name" value="Complement Module, domain 1"/>
    <property type="match status" value="1"/>
</dbReference>
<dbReference type="Pfam" id="PF05375">
    <property type="entry name" value="Pacifastin_I"/>
    <property type="match status" value="1"/>
</dbReference>
<sequence length="94" mass="10129">MSAAIEGRKRKHGRSVITVDCALVQCAAPQCVDSFTPPGQCCPVCEGKKSCNYKGRVYKHGSQFNDECNTCGCYYGSVQCTEMACLANPSGEIH</sequence>
<dbReference type="EMBL" id="JAIWYP010000010">
    <property type="protein sequence ID" value="KAH3747614.1"/>
    <property type="molecule type" value="Genomic_DNA"/>
</dbReference>
<reference evidence="2" key="2">
    <citation type="submission" date="2020-11" db="EMBL/GenBank/DDBJ databases">
        <authorList>
            <person name="McCartney M.A."/>
            <person name="Auch B."/>
            <person name="Kono T."/>
            <person name="Mallez S."/>
            <person name="Becker A."/>
            <person name="Gohl D.M."/>
            <person name="Silverstein K.A.T."/>
            <person name="Koren S."/>
            <person name="Bechman K.B."/>
            <person name="Herman A."/>
            <person name="Abrahante J.E."/>
            <person name="Garbe J."/>
        </authorList>
    </citation>
    <scope>NUCLEOTIDE SEQUENCE</scope>
    <source>
        <strain evidence="2">Duluth1</strain>
        <tissue evidence="2">Whole animal</tissue>
    </source>
</reference>
<gene>
    <name evidence="2" type="ORF">DPMN_182042</name>
</gene>
<comment type="caution">
    <text evidence="2">The sequence shown here is derived from an EMBL/GenBank/DDBJ whole genome shotgun (WGS) entry which is preliminary data.</text>
</comment>
<reference evidence="2" key="1">
    <citation type="journal article" date="2019" name="bioRxiv">
        <title>The Genome of the Zebra Mussel, Dreissena polymorpha: A Resource for Invasive Species Research.</title>
        <authorList>
            <person name="McCartney M.A."/>
            <person name="Auch B."/>
            <person name="Kono T."/>
            <person name="Mallez S."/>
            <person name="Zhang Y."/>
            <person name="Obille A."/>
            <person name="Becker A."/>
            <person name="Abrahante J.E."/>
            <person name="Garbe J."/>
            <person name="Badalamenti J.P."/>
            <person name="Herman A."/>
            <person name="Mangelson H."/>
            <person name="Liachko I."/>
            <person name="Sullivan S."/>
            <person name="Sone E.D."/>
            <person name="Koren S."/>
            <person name="Silverstein K.A.T."/>
            <person name="Beckman K.B."/>
            <person name="Gohl D.M."/>
        </authorList>
    </citation>
    <scope>NUCLEOTIDE SEQUENCE</scope>
    <source>
        <strain evidence="2">Duluth1</strain>
        <tissue evidence="2">Whole animal</tissue>
    </source>
</reference>
<evidence type="ECO:0000313" key="3">
    <source>
        <dbReference type="Proteomes" id="UP000828390"/>
    </source>
</evidence>
<name>A0A9D4DE03_DREPO</name>
<dbReference type="Pfam" id="PF23334">
    <property type="entry name" value="VWC2L_2nd"/>
    <property type="match status" value="1"/>
</dbReference>
<dbReference type="GO" id="GO:0030414">
    <property type="term" value="F:peptidase inhibitor activity"/>
    <property type="evidence" value="ECO:0007669"/>
    <property type="project" value="InterPro"/>
</dbReference>
<evidence type="ECO:0000259" key="1">
    <source>
        <dbReference type="Pfam" id="PF05375"/>
    </source>
</evidence>
<evidence type="ECO:0000313" key="2">
    <source>
        <dbReference type="EMBL" id="KAH3747614.1"/>
    </source>
</evidence>
<dbReference type="InterPro" id="IPR008037">
    <property type="entry name" value="Pacifastin_dom"/>
</dbReference>
<dbReference type="SUPFAM" id="SSF57603">
    <property type="entry name" value="FnI-like domain"/>
    <property type="match status" value="1"/>
</dbReference>
<keyword evidence="3" id="KW-1185">Reference proteome</keyword>
<organism evidence="2 3">
    <name type="scientific">Dreissena polymorpha</name>
    <name type="common">Zebra mussel</name>
    <name type="synonym">Mytilus polymorpha</name>
    <dbReference type="NCBI Taxonomy" id="45954"/>
    <lineage>
        <taxon>Eukaryota</taxon>
        <taxon>Metazoa</taxon>
        <taxon>Spiralia</taxon>
        <taxon>Lophotrochozoa</taxon>
        <taxon>Mollusca</taxon>
        <taxon>Bivalvia</taxon>
        <taxon>Autobranchia</taxon>
        <taxon>Heteroconchia</taxon>
        <taxon>Euheterodonta</taxon>
        <taxon>Imparidentia</taxon>
        <taxon>Neoheterodontei</taxon>
        <taxon>Myida</taxon>
        <taxon>Dreissenoidea</taxon>
        <taxon>Dreissenidae</taxon>
        <taxon>Dreissena</taxon>
    </lineage>
</organism>
<feature type="domain" description="Pacifastin" evidence="1">
    <location>
        <begin position="60"/>
        <end position="90"/>
    </location>
</feature>
<dbReference type="Proteomes" id="UP000828390">
    <property type="component" value="Unassembled WGS sequence"/>
</dbReference>
<proteinExistence type="predicted"/>
<protein>
    <recommendedName>
        <fullName evidence="1">Pacifastin domain-containing protein</fullName>
    </recommendedName>
</protein>
<dbReference type="AlphaFoldDB" id="A0A9D4DE03"/>